<keyword evidence="3" id="KW-0217">Developmental protein</keyword>
<feature type="domain" description="Ig-like" evidence="30">
    <location>
        <begin position="1"/>
        <end position="54"/>
    </location>
</feature>
<dbReference type="PANTHER" id="PTHR24416:SF317">
    <property type="entry name" value="MUSCLE, SKELETAL RECEPTOR TYROSINE-PROTEIN KINASE"/>
    <property type="match status" value="1"/>
</dbReference>
<dbReference type="InterPro" id="IPR013806">
    <property type="entry name" value="Kringle-like"/>
</dbReference>
<evidence type="ECO:0000256" key="15">
    <source>
        <dbReference type="ARBA" id="ARBA00023136"/>
    </source>
</evidence>
<dbReference type="PROSITE" id="PS50070">
    <property type="entry name" value="KRINGLE_2"/>
    <property type="match status" value="1"/>
</dbReference>
<keyword evidence="9" id="KW-0732">Signal</keyword>
<dbReference type="InterPro" id="IPR036179">
    <property type="entry name" value="Ig-like_dom_sf"/>
</dbReference>
<dbReference type="Pfam" id="PF00051">
    <property type="entry name" value="Kringle"/>
    <property type="match status" value="1"/>
</dbReference>
<evidence type="ECO:0000256" key="7">
    <source>
        <dbReference type="ARBA" id="ARBA00022679"/>
    </source>
</evidence>
<dbReference type="InterPro" id="IPR036790">
    <property type="entry name" value="Frizzled_dom_sf"/>
</dbReference>
<dbReference type="Pfam" id="PF07714">
    <property type="entry name" value="PK_Tyr_Ser-Thr"/>
    <property type="match status" value="1"/>
</dbReference>
<feature type="domain" description="Ig-like" evidence="30">
    <location>
        <begin position="166"/>
        <end position="257"/>
    </location>
</feature>
<comment type="subcellular location">
    <subcellularLocation>
        <location evidence="1">Cell membrane</location>
        <topology evidence="1">Single-pass type I membrane protein</topology>
    </subcellularLocation>
    <subcellularLocation>
        <location evidence="21">Synapse</location>
    </subcellularLocation>
</comment>
<evidence type="ECO:0000256" key="22">
    <source>
        <dbReference type="ARBA" id="ARBA00051243"/>
    </source>
</evidence>
<feature type="transmembrane region" description="Helical" evidence="26">
    <location>
        <begin position="597"/>
        <end position="620"/>
    </location>
</feature>
<keyword evidence="20" id="KW-0393">Immunoglobulin domain</keyword>
<keyword evidence="16" id="KW-0829">Tyrosine-protein kinase</keyword>
<dbReference type="InterPro" id="IPR013098">
    <property type="entry name" value="Ig_I-set"/>
</dbReference>
<dbReference type="CDD" id="cd00096">
    <property type="entry name" value="Ig"/>
    <property type="match status" value="1"/>
</dbReference>
<dbReference type="PRINTS" id="PR00018">
    <property type="entry name" value="KRINGLE"/>
</dbReference>
<dbReference type="CDD" id="cd00108">
    <property type="entry name" value="KR"/>
    <property type="match status" value="1"/>
</dbReference>
<proteinExistence type="predicted"/>
<evidence type="ECO:0000313" key="31">
    <source>
        <dbReference type="Proteomes" id="UP000515135"/>
    </source>
</evidence>
<dbReference type="FunFam" id="2.60.40.10:FF:000032">
    <property type="entry name" value="palladin isoform X1"/>
    <property type="match status" value="1"/>
</dbReference>
<dbReference type="GO" id="GO:0004714">
    <property type="term" value="F:transmembrane receptor protein tyrosine kinase activity"/>
    <property type="evidence" value="ECO:0007669"/>
    <property type="project" value="UniProtKB-EC"/>
</dbReference>
<dbReference type="GO" id="GO:0017147">
    <property type="term" value="F:Wnt-protein binding"/>
    <property type="evidence" value="ECO:0007669"/>
    <property type="project" value="TreeGrafter"/>
</dbReference>
<dbReference type="Gene3D" id="1.10.2000.10">
    <property type="entry name" value="Frizzled cysteine-rich domain"/>
    <property type="match status" value="1"/>
</dbReference>
<dbReference type="Gene3D" id="1.10.510.10">
    <property type="entry name" value="Transferase(Phosphotransferase) domain 1"/>
    <property type="match status" value="1"/>
</dbReference>
<dbReference type="InterPro" id="IPR000001">
    <property type="entry name" value="Kringle"/>
</dbReference>
<keyword evidence="31" id="KW-1185">Reference proteome</keyword>
<feature type="domain" description="Protein kinase" evidence="27">
    <location>
        <begin position="754"/>
        <end position="1036"/>
    </location>
</feature>
<dbReference type="SMART" id="SM00409">
    <property type="entry name" value="IG"/>
    <property type="match status" value="3"/>
</dbReference>
<dbReference type="InterPro" id="IPR001245">
    <property type="entry name" value="Ser-Thr/Tyr_kinase_cat_dom"/>
</dbReference>
<dbReference type="SUPFAM" id="SSF56112">
    <property type="entry name" value="Protein kinase-like (PK-like)"/>
    <property type="match status" value="1"/>
</dbReference>
<evidence type="ECO:0000256" key="20">
    <source>
        <dbReference type="ARBA" id="ARBA00023319"/>
    </source>
</evidence>
<keyword evidence="6 23" id="KW-0420">Kringle</keyword>
<keyword evidence="15 26" id="KW-0472">Membrane</keyword>
<evidence type="ECO:0000256" key="1">
    <source>
        <dbReference type="ARBA" id="ARBA00004251"/>
    </source>
</evidence>
<evidence type="ECO:0000256" key="16">
    <source>
        <dbReference type="ARBA" id="ARBA00023137"/>
    </source>
</evidence>
<keyword evidence="19" id="KW-0325">Glycoprotein</keyword>
<dbReference type="InterPro" id="IPR050122">
    <property type="entry name" value="RTK"/>
</dbReference>
<dbReference type="GO" id="GO:0045202">
    <property type="term" value="C:synapse"/>
    <property type="evidence" value="ECO:0007669"/>
    <property type="project" value="UniProtKB-SubCell"/>
</dbReference>
<feature type="binding site" evidence="24">
    <location>
        <position position="788"/>
    </location>
    <ligand>
        <name>ATP</name>
        <dbReference type="ChEBI" id="CHEBI:30616"/>
    </ligand>
</feature>
<dbReference type="InterPro" id="IPR020067">
    <property type="entry name" value="Frizzled_dom"/>
</dbReference>
<keyword evidence="8 26" id="KW-0812">Transmembrane</keyword>
<dbReference type="SMART" id="SM00408">
    <property type="entry name" value="IGc2"/>
    <property type="match status" value="2"/>
</dbReference>
<dbReference type="Pfam" id="PF13927">
    <property type="entry name" value="Ig_3"/>
    <property type="match status" value="1"/>
</dbReference>
<dbReference type="PROSITE" id="PS50835">
    <property type="entry name" value="IG_LIKE"/>
    <property type="match status" value="3"/>
</dbReference>
<keyword evidence="18" id="KW-0675">Receptor</keyword>
<dbReference type="KEGG" id="bbel:109476027"/>
<dbReference type="SUPFAM" id="SSF48726">
    <property type="entry name" value="Immunoglobulin"/>
    <property type="match status" value="3"/>
</dbReference>
<gene>
    <name evidence="32" type="primary">LOC109476027</name>
</gene>
<evidence type="ECO:0000259" key="28">
    <source>
        <dbReference type="PROSITE" id="PS50038"/>
    </source>
</evidence>
<evidence type="ECO:0000256" key="11">
    <source>
        <dbReference type="ARBA" id="ARBA00022777"/>
    </source>
</evidence>
<dbReference type="GO" id="GO:0005524">
    <property type="term" value="F:ATP binding"/>
    <property type="evidence" value="ECO:0007669"/>
    <property type="project" value="UniProtKB-UniRule"/>
</dbReference>
<dbReference type="InterPro" id="IPR017441">
    <property type="entry name" value="Protein_kinase_ATP_BS"/>
</dbReference>
<evidence type="ECO:0000256" key="24">
    <source>
        <dbReference type="PROSITE-ProRule" id="PRU10141"/>
    </source>
</evidence>
<keyword evidence="12 24" id="KW-0067">ATP-binding</keyword>
<accession>A0A6P4Z6W7</accession>
<dbReference type="PROSITE" id="PS00107">
    <property type="entry name" value="PROTEIN_KINASE_ATP"/>
    <property type="match status" value="1"/>
</dbReference>
<keyword evidence="10 24" id="KW-0547">Nucleotide-binding</keyword>
<dbReference type="SMART" id="SM00130">
    <property type="entry name" value="KR"/>
    <property type="match status" value="1"/>
</dbReference>
<dbReference type="FunFam" id="1.10.2000.10:FF:000009">
    <property type="entry name" value="Muscle, skeletal, receptor tyrosine kinase"/>
    <property type="match status" value="1"/>
</dbReference>
<feature type="compositionally biased region" description="Polar residues" evidence="25">
    <location>
        <begin position="534"/>
        <end position="543"/>
    </location>
</feature>
<evidence type="ECO:0000256" key="19">
    <source>
        <dbReference type="ARBA" id="ARBA00023180"/>
    </source>
</evidence>
<dbReference type="FunFam" id="3.30.200.20:FF:000159">
    <property type="entry name" value="muscle, skeletal receptor tyrosine-protein kinase"/>
    <property type="match status" value="1"/>
</dbReference>
<feature type="region of interest" description="Disordered" evidence="25">
    <location>
        <begin position="508"/>
        <end position="570"/>
    </location>
</feature>
<dbReference type="Pfam" id="PF01392">
    <property type="entry name" value="Fz"/>
    <property type="match status" value="1"/>
</dbReference>
<evidence type="ECO:0000256" key="10">
    <source>
        <dbReference type="ARBA" id="ARBA00022741"/>
    </source>
</evidence>
<keyword evidence="4" id="KW-1003">Cell membrane</keyword>
<evidence type="ECO:0000256" key="25">
    <source>
        <dbReference type="SAM" id="MobiDB-lite"/>
    </source>
</evidence>
<dbReference type="SUPFAM" id="SSF57440">
    <property type="entry name" value="Kringle-like"/>
    <property type="match status" value="1"/>
</dbReference>
<evidence type="ECO:0000256" key="17">
    <source>
        <dbReference type="ARBA" id="ARBA00023157"/>
    </source>
</evidence>
<evidence type="ECO:0000256" key="18">
    <source>
        <dbReference type="ARBA" id="ARBA00023170"/>
    </source>
</evidence>
<evidence type="ECO:0000256" key="8">
    <source>
        <dbReference type="ARBA" id="ARBA00022692"/>
    </source>
</evidence>
<evidence type="ECO:0000259" key="29">
    <source>
        <dbReference type="PROSITE" id="PS50070"/>
    </source>
</evidence>
<evidence type="ECO:0000256" key="14">
    <source>
        <dbReference type="ARBA" id="ARBA00023018"/>
    </source>
</evidence>
<protein>
    <recommendedName>
        <fullName evidence="2">receptor protein-tyrosine kinase</fullName>
        <ecNumber evidence="2">2.7.10.1</ecNumber>
    </recommendedName>
</protein>
<dbReference type="InterPro" id="IPR000719">
    <property type="entry name" value="Prot_kinase_dom"/>
</dbReference>
<dbReference type="InterPro" id="IPR038178">
    <property type="entry name" value="Kringle_sf"/>
</dbReference>
<evidence type="ECO:0000256" key="21">
    <source>
        <dbReference type="ARBA" id="ARBA00034103"/>
    </source>
</evidence>
<keyword evidence="5" id="KW-0597">Phosphoprotein</keyword>
<evidence type="ECO:0000256" key="6">
    <source>
        <dbReference type="ARBA" id="ARBA00022572"/>
    </source>
</evidence>
<evidence type="ECO:0000256" key="3">
    <source>
        <dbReference type="ARBA" id="ARBA00022473"/>
    </source>
</evidence>
<dbReference type="Pfam" id="PF07679">
    <property type="entry name" value="I-set"/>
    <property type="match status" value="1"/>
</dbReference>
<evidence type="ECO:0000256" key="23">
    <source>
        <dbReference type="PROSITE-ProRule" id="PRU00121"/>
    </source>
</evidence>
<dbReference type="SMART" id="SM00219">
    <property type="entry name" value="TyrKc"/>
    <property type="match status" value="1"/>
</dbReference>
<evidence type="ECO:0000256" key="4">
    <source>
        <dbReference type="ARBA" id="ARBA00022475"/>
    </source>
</evidence>
<dbReference type="RefSeq" id="XP_019632398.1">
    <property type="nucleotide sequence ID" value="XM_019776839.1"/>
</dbReference>
<dbReference type="InterPro" id="IPR003598">
    <property type="entry name" value="Ig_sub2"/>
</dbReference>
<dbReference type="PROSITE" id="PS00109">
    <property type="entry name" value="PROTEIN_KINASE_TYR"/>
    <property type="match status" value="1"/>
</dbReference>
<feature type="domain" description="FZ" evidence="28">
    <location>
        <begin position="275"/>
        <end position="414"/>
    </location>
</feature>
<dbReference type="SUPFAM" id="SSF63501">
    <property type="entry name" value="Frizzled cysteine-rich domain"/>
    <property type="match status" value="1"/>
</dbReference>
<evidence type="ECO:0000256" key="2">
    <source>
        <dbReference type="ARBA" id="ARBA00011902"/>
    </source>
</evidence>
<keyword evidence="11" id="KW-0418">Kinase</keyword>
<dbReference type="GeneID" id="109476027"/>
<dbReference type="OrthoDB" id="2431000at2759"/>
<keyword evidence="17" id="KW-1015">Disulfide bond</keyword>
<dbReference type="PROSITE" id="PS50011">
    <property type="entry name" value="PROTEIN_KINASE_DOM"/>
    <property type="match status" value="1"/>
</dbReference>
<reference evidence="32" key="1">
    <citation type="submission" date="2025-08" db="UniProtKB">
        <authorList>
            <consortium name="RefSeq"/>
        </authorList>
    </citation>
    <scope>IDENTIFICATION</scope>
    <source>
        <tissue evidence="32">Gonad</tissue>
    </source>
</reference>
<dbReference type="PROSITE" id="PS50038">
    <property type="entry name" value="FZ"/>
    <property type="match status" value="1"/>
</dbReference>
<dbReference type="InterPro" id="IPR011009">
    <property type="entry name" value="Kinase-like_dom_sf"/>
</dbReference>
<dbReference type="GO" id="GO:0043235">
    <property type="term" value="C:receptor complex"/>
    <property type="evidence" value="ECO:0007669"/>
    <property type="project" value="TreeGrafter"/>
</dbReference>
<dbReference type="InterPro" id="IPR013783">
    <property type="entry name" value="Ig-like_fold"/>
</dbReference>
<dbReference type="EC" id="2.7.10.1" evidence="2"/>
<dbReference type="InterPro" id="IPR007110">
    <property type="entry name" value="Ig-like_dom"/>
</dbReference>
<evidence type="ECO:0000259" key="30">
    <source>
        <dbReference type="PROSITE" id="PS50835"/>
    </source>
</evidence>
<comment type="catalytic activity">
    <reaction evidence="22">
        <text>L-tyrosyl-[protein] + ATP = O-phospho-L-tyrosyl-[protein] + ADP + H(+)</text>
        <dbReference type="Rhea" id="RHEA:10596"/>
        <dbReference type="Rhea" id="RHEA-COMP:10136"/>
        <dbReference type="Rhea" id="RHEA-COMP:20101"/>
        <dbReference type="ChEBI" id="CHEBI:15378"/>
        <dbReference type="ChEBI" id="CHEBI:30616"/>
        <dbReference type="ChEBI" id="CHEBI:46858"/>
        <dbReference type="ChEBI" id="CHEBI:61978"/>
        <dbReference type="ChEBI" id="CHEBI:456216"/>
        <dbReference type="EC" id="2.7.10.1"/>
    </reaction>
</comment>
<dbReference type="AlphaFoldDB" id="A0A6P4Z6W7"/>
<dbReference type="InterPro" id="IPR020635">
    <property type="entry name" value="Tyr_kinase_cat_dom"/>
</dbReference>
<keyword evidence="7" id="KW-0808">Transferase</keyword>
<feature type="domain" description="Kringle" evidence="29">
    <location>
        <begin position="427"/>
        <end position="506"/>
    </location>
</feature>
<feature type="domain" description="Ig-like" evidence="30">
    <location>
        <begin position="76"/>
        <end position="162"/>
    </location>
</feature>
<dbReference type="InterPro" id="IPR008266">
    <property type="entry name" value="Tyr_kinase_AS"/>
</dbReference>
<evidence type="ECO:0000256" key="13">
    <source>
        <dbReference type="ARBA" id="ARBA00022989"/>
    </source>
</evidence>
<dbReference type="GO" id="GO:0005886">
    <property type="term" value="C:plasma membrane"/>
    <property type="evidence" value="ECO:0007669"/>
    <property type="project" value="UniProtKB-SubCell"/>
</dbReference>
<keyword evidence="14" id="KW-0770">Synapse</keyword>
<dbReference type="PANTHER" id="PTHR24416">
    <property type="entry name" value="TYROSINE-PROTEIN KINASE RECEPTOR"/>
    <property type="match status" value="1"/>
</dbReference>
<dbReference type="InterPro" id="IPR003599">
    <property type="entry name" value="Ig_sub"/>
</dbReference>
<organism evidence="31 32">
    <name type="scientific">Branchiostoma belcheri</name>
    <name type="common">Amphioxus</name>
    <dbReference type="NCBI Taxonomy" id="7741"/>
    <lineage>
        <taxon>Eukaryota</taxon>
        <taxon>Metazoa</taxon>
        <taxon>Chordata</taxon>
        <taxon>Cephalochordata</taxon>
        <taxon>Leptocardii</taxon>
        <taxon>Amphioxiformes</taxon>
        <taxon>Branchiostomatidae</taxon>
        <taxon>Branchiostoma</taxon>
    </lineage>
</organism>
<evidence type="ECO:0000256" key="12">
    <source>
        <dbReference type="ARBA" id="ARBA00022840"/>
    </source>
</evidence>
<dbReference type="FunFam" id="1.10.510.10:FF:000554">
    <property type="entry name" value="Predicted protein"/>
    <property type="match status" value="1"/>
</dbReference>
<evidence type="ECO:0000256" key="26">
    <source>
        <dbReference type="SAM" id="Phobius"/>
    </source>
</evidence>
<evidence type="ECO:0000256" key="5">
    <source>
        <dbReference type="ARBA" id="ARBA00022553"/>
    </source>
</evidence>
<evidence type="ECO:0000313" key="32">
    <source>
        <dbReference type="RefSeq" id="XP_019632398.1"/>
    </source>
</evidence>
<evidence type="ECO:0000259" key="27">
    <source>
        <dbReference type="PROSITE" id="PS50011"/>
    </source>
</evidence>
<sequence>MFDCNIVAASSAITRWTHNGIVVTGDNNNTRVSHDGQNLTILSVTTTDVGVYCCLGGNGTELEWSSCTRLDVRTGPQITRPPINVTALANTRTSLRCGATGNPSPVVIWEREGYPIEIDQRKSILPSGNLRIKELQLSDGGRYRCVASNEYGQTYSNYAYLTIQVPAEMLQGPSNRNVSFGTEVTLSCFVWGIPQPNITWYKNSKPLSPRFSTIQNIKRLIYPETNTTYTESMLTVKATSPSNYTCEARNQHSGGVTVLRRTGRVIITDKSKYQSPAGYCAPYSGRMCRRHVGSRMVWYNSSLENPEQQNEAIVRALEIELLSTVSGMCRPVAEALLCHYAFPNCDTDTGVPRPAPLCREQCLAVQNILCFQEWSLLMDKKRSGIYLRSRGHFRLPVCADLPSVFNGTRACSNASVFEMKSEMVTVDCYRGKGRYYQGTLNVTESGYPCQPWAAQVPHKHDRLPEYFPELQNAENSCRNPGGEEPQPWCYTTNLSTRWEKCNIPRCEDGPPPPPVPPSATDSSNSSVPFHRVTTAPSQANDGRSPTEAVAGTTQRPPVVPEGTANPKSDNFTIPLDSVATEELQVAEKNIVLSSTTLIIVISAVSGCVVLVLVVCILMMCNKLLKQYSRNASAAAQAVSYDLPPPRASSFRSCPSPLSSVYCSSLRPRSLPFYPHYRKAEKAASETPVTKFATSNGGGGLPPCNTFNSIRGPSPPPLPDELMLDKLPANPMYHRSAPTLMNPKLEKLEYPRNDIIFIRDLGEGAFGRVFQAKAPGIVPGEDHIMVAVKMLKDEASLDMQRDFEHEALLMSEFDHPNIVKLLGVCAVGRPLCLLFEYMGHGDLNEFLRLSSSSQYLIRREGRTTATLPKLDNIDQLHVAKQIASGMKYLERKNFVHRDLATRNCLVGEGLTVKIADFGLARQMYSSDYYKADENDAVPIRWIPPESILYNKYTTESDVWAYGVVLWEIYSFALQPYYGMTHEEVIRYVRDGNVLSQPDTCPHEVYQLMRRCWSKVPSNRPSFATIYKALCTIFDEYVNRATMVTNVT</sequence>
<keyword evidence="13 26" id="KW-1133">Transmembrane helix</keyword>
<dbReference type="Gene3D" id="3.30.200.20">
    <property type="entry name" value="Phosphorylase Kinase, domain 1"/>
    <property type="match status" value="1"/>
</dbReference>
<dbReference type="Proteomes" id="UP000515135">
    <property type="component" value="Unplaced"/>
</dbReference>
<evidence type="ECO:0000256" key="9">
    <source>
        <dbReference type="ARBA" id="ARBA00022729"/>
    </source>
</evidence>
<comment type="caution">
    <text evidence="23">Lacks conserved residue(s) required for the propagation of feature annotation.</text>
</comment>
<dbReference type="GO" id="GO:0007169">
    <property type="term" value="P:cell surface receptor protein tyrosine kinase signaling pathway"/>
    <property type="evidence" value="ECO:0007669"/>
    <property type="project" value="TreeGrafter"/>
</dbReference>
<dbReference type="Gene3D" id="2.40.20.10">
    <property type="entry name" value="Plasminogen Kringle 4"/>
    <property type="match status" value="1"/>
</dbReference>
<dbReference type="PRINTS" id="PR00109">
    <property type="entry name" value="TYRKINASE"/>
</dbReference>
<dbReference type="Gene3D" id="2.60.40.10">
    <property type="entry name" value="Immunoglobulins"/>
    <property type="match status" value="3"/>
</dbReference>
<name>A0A6P4Z6W7_BRABE</name>